<dbReference type="AlphaFoldDB" id="A0A1A3NV86"/>
<accession>A0A1A3NV86</accession>
<feature type="transmembrane region" description="Helical" evidence="1">
    <location>
        <begin position="57"/>
        <end position="76"/>
    </location>
</feature>
<sequence length="95" mass="10237">MHVNAAEETFLTNDSTHDLAQFETKAERTPGLVVIAGAVMALVVSAATFALGHAGAGIAAASIGMLVFGGGLAWLAEERRRVRQVERDLRYRDRR</sequence>
<feature type="transmembrane region" description="Helical" evidence="1">
    <location>
        <begin position="31"/>
        <end position="51"/>
    </location>
</feature>
<gene>
    <name evidence="2" type="ORF">A5635_14775</name>
</gene>
<name>A0A1A3NV86_MYCAS</name>
<evidence type="ECO:0008006" key="4">
    <source>
        <dbReference type="Google" id="ProtNLM"/>
    </source>
</evidence>
<evidence type="ECO:0000313" key="3">
    <source>
        <dbReference type="Proteomes" id="UP000093819"/>
    </source>
</evidence>
<proteinExistence type="predicted"/>
<keyword evidence="1" id="KW-0812">Transmembrane</keyword>
<keyword evidence="1" id="KW-0472">Membrane</keyword>
<evidence type="ECO:0000256" key="1">
    <source>
        <dbReference type="SAM" id="Phobius"/>
    </source>
</evidence>
<evidence type="ECO:0000313" key="2">
    <source>
        <dbReference type="EMBL" id="OBK25866.1"/>
    </source>
</evidence>
<reference evidence="2 3" key="1">
    <citation type="submission" date="2016-06" db="EMBL/GenBank/DDBJ databases">
        <authorList>
            <person name="Kjaerup R.B."/>
            <person name="Dalgaard T.S."/>
            <person name="Juul-Madsen H.R."/>
        </authorList>
    </citation>
    <scope>NUCLEOTIDE SEQUENCE [LARGE SCALE GENOMIC DNA]</scope>
    <source>
        <strain evidence="2 3">1245335.1</strain>
    </source>
</reference>
<dbReference type="Proteomes" id="UP000093819">
    <property type="component" value="Unassembled WGS sequence"/>
</dbReference>
<organism evidence="2 3">
    <name type="scientific">Mycobacterium asiaticum</name>
    <dbReference type="NCBI Taxonomy" id="1790"/>
    <lineage>
        <taxon>Bacteria</taxon>
        <taxon>Bacillati</taxon>
        <taxon>Actinomycetota</taxon>
        <taxon>Actinomycetes</taxon>
        <taxon>Mycobacteriales</taxon>
        <taxon>Mycobacteriaceae</taxon>
        <taxon>Mycobacterium</taxon>
    </lineage>
</organism>
<dbReference type="EMBL" id="LZLR01000038">
    <property type="protein sequence ID" value="OBK25866.1"/>
    <property type="molecule type" value="Genomic_DNA"/>
</dbReference>
<comment type="caution">
    <text evidence="2">The sequence shown here is derived from an EMBL/GenBank/DDBJ whole genome shotgun (WGS) entry which is preliminary data.</text>
</comment>
<keyword evidence="1" id="KW-1133">Transmembrane helix</keyword>
<protein>
    <recommendedName>
        <fullName evidence="4">UsfY protein</fullName>
    </recommendedName>
</protein>